<dbReference type="GO" id="GO:0003700">
    <property type="term" value="F:DNA-binding transcription factor activity"/>
    <property type="evidence" value="ECO:0007669"/>
    <property type="project" value="InterPro"/>
</dbReference>
<dbReference type="STRING" id="877455.Metbo_1517"/>
<name>F0T8J7_METLA</name>
<feature type="domain" description="HTH arsR-type" evidence="1">
    <location>
        <begin position="8"/>
        <end position="86"/>
    </location>
</feature>
<evidence type="ECO:0000313" key="3">
    <source>
        <dbReference type="Proteomes" id="UP000007490"/>
    </source>
</evidence>
<evidence type="ECO:0000259" key="1">
    <source>
        <dbReference type="SMART" id="SM00418"/>
    </source>
</evidence>
<reference evidence="2 3" key="2">
    <citation type="journal article" date="2014" name="Int. J. Syst. Evol. Microbiol.">
        <title>Methanobacterium paludis sp. nov. and a novel strain of Methanobacterium lacus isolated from northern peatlands.</title>
        <authorList>
            <person name="Cadillo-Quiroz H."/>
            <person name="Brauer S.L."/>
            <person name="Goodson N."/>
            <person name="Yavitt J.B."/>
            <person name="Zinder S.H."/>
        </authorList>
    </citation>
    <scope>NUCLEOTIDE SEQUENCE [LARGE SCALE GENOMIC DNA]</scope>
    <source>
        <strain evidence="2 3">AL-21</strain>
    </source>
</reference>
<dbReference type="Pfam" id="PF01022">
    <property type="entry name" value="HTH_5"/>
    <property type="match status" value="1"/>
</dbReference>
<proteinExistence type="predicted"/>
<dbReference type="eggNOG" id="arCOG00731">
    <property type="taxonomic scope" value="Archaea"/>
</dbReference>
<dbReference type="GeneID" id="10277968"/>
<dbReference type="Proteomes" id="UP000007490">
    <property type="component" value="Chromosome"/>
</dbReference>
<dbReference type="OrthoDB" id="35765at2157"/>
<dbReference type="SUPFAM" id="SSF46785">
    <property type="entry name" value="Winged helix' DNA-binding domain"/>
    <property type="match status" value="1"/>
</dbReference>
<dbReference type="Gene3D" id="1.10.10.10">
    <property type="entry name" value="Winged helix-like DNA-binding domain superfamily/Winged helix DNA-binding domain"/>
    <property type="match status" value="1"/>
</dbReference>
<dbReference type="HOGENOM" id="CLU_153620_0_0_2"/>
<dbReference type="SMART" id="SM00418">
    <property type="entry name" value="HTH_ARSR"/>
    <property type="match status" value="1"/>
</dbReference>
<dbReference type="InterPro" id="IPR011991">
    <property type="entry name" value="ArsR-like_HTH"/>
</dbReference>
<gene>
    <name evidence="2" type="ordered locus">Metbo_1517</name>
</gene>
<dbReference type="InterPro" id="IPR036388">
    <property type="entry name" value="WH-like_DNA-bd_sf"/>
</dbReference>
<dbReference type="EMBL" id="CP002551">
    <property type="protein sequence ID" value="ADZ09748.1"/>
    <property type="molecule type" value="Genomic_DNA"/>
</dbReference>
<dbReference type="CDD" id="cd00090">
    <property type="entry name" value="HTH_ARSR"/>
    <property type="match status" value="1"/>
</dbReference>
<dbReference type="InterPro" id="IPR001845">
    <property type="entry name" value="HTH_ArsR_DNA-bd_dom"/>
</dbReference>
<dbReference type="PANTHER" id="PTHR38600">
    <property type="entry name" value="TRANSCRIPTIONAL REGULATORY PROTEIN"/>
    <property type="match status" value="1"/>
</dbReference>
<keyword evidence="3" id="KW-1185">Reference proteome</keyword>
<dbReference type="AlphaFoldDB" id="F0T8J7"/>
<sequence length="92" mass="10708">MDKLIWWVFAGTAGGPNRARIVRALNERPYNANQLAEKLNLNYKTIRHHLKTLEENKMIDSSGEKKYGTLYFLTSGMEENYHVLNEIIKNLL</sequence>
<reference evidence="3" key="1">
    <citation type="submission" date="2011-02" db="EMBL/GenBank/DDBJ databases">
        <title>Complete sequence of Methanobacterium sp. AL-21.</title>
        <authorList>
            <consortium name="US DOE Joint Genome Institute"/>
            <person name="Lucas S."/>
            <person name="Copeland A."/>
            <person name="Lapidus A."/>
            <person name="Cheng J.-F."/>
            <person name="Goodwin L."/>
            <person name="Pitluck S."/>
            <person name="Chertkov O."/>
            <person name="Detter J.C."/>
            <person name="Han C."/>
            <person name="Tapia R."/>
            <person name="Land M."/>
            <person name="Hauser L."/>
            <person name="Kyrpides N."/>
            <person name="Ivanova N."/>
            <person name="Mikhailova N."/>
            <person name="Pagani I."/>
            <person name="Cadillo-Quiroz H."/>
            <person name="Imachi H."/>
            <person name="Zinder S."/>
            <person name="Liu W."/>
            <person name="Woyke T."/>
        </authorList>
    </citation>
    <scope>NUCLEOTIDE SEQUENCE [LARGE SCALE GENOMIC DNA]</scope>
    <source>
        <strain evidence="3">AL-21</strain>
    </source>
</reference>
<organism evidence="2 3">
    <name type="scientific">Methanobacterium lacus (strain AL-21)</name>
    <dbReference type="NCBI Taxonomy" id="877455"/>
    <lineage>
        <taxon>Archaea</taxon>
        <taxon>Methanobacteriati</taxon>
        <taxon>Methanobacteriota</taxon>
        <taxon>Methanomada group</taxon>
        <taxon>Methanobacteria</taxon>
        <taxon>Methanobacteriales</taxon>
        <taxon>Methanobacteriaceae</taxon>
        <taxon>Methanobacterium</taxon>
    </lineage>
</organism>
<accession>F0T8J7</accession>
<dbReference type="RefSeq" id="WP_013645099.1">
    <property type="nucleotide sequence ID" value="NC_015216.1"/>
</dbReference>
<dbReference type="KEGG" id="mel:Metbo_1517"/>
<dbReference type="InterPro" id="IPR036390">
    <property type="entry name" value="WH_DNA-bd_sf"/>
</dbReference>
<evidence type="ECO:0000313" key="2">
    <source>
        <dbReference type="EMBL" id="ADZ09748.1"/>
    </source>
</evidence>
<protein>
    <submittedName>
        <fullName evidence="2">Regulatory protein ArsR</fullName>
    </submittedName>
</protein>
<dbReference type="PANTHER" id="PTHR38600:SF1">
    <property type="entry name" value="TRANSCRIPTIONAL REGULATORY PROTEIN"/>
    <property type="match status" value="1"/>
</dbReference>